<dbReference type="AlphaFoldDB" id="A0AAV4SLR6"/>
<evidence type="ECO:0000313" key="2">
    <source>
        <dbReference type="Proteomes" id="UP001054837"/>
    </source>
</evidence>
<accession>A0AAV4SLR6</accession>
<reference evidence="1 2" key="1">
    <citation type="submission" date="2021-06" db="EMBL/GenBank/DDBJ databases">
        <title>Caerostris darwini draft genome.</title>
        <authorList>
            <person name="Kono N."/>
            <person name="Arakawa K."/>
        </authorList>
    </citation>
    <scope>NUCLEOTIDE SEQUENCE [LARGE SCALE GENOMIC DNA]</scope>
</reference>
<evidence type="ECO:0000313" key="1">
    <source>
        <dbReference type="EMBL" id="GIY35025.1"/>
    </source>
</evidence>
<gene>
    <name evidence="1" type="ORF">CDAR_64891</name>
</gene>
<sequence length="117" mass="13558">MIQKVREICASAHAHPICGCRLENSQIVSGICAVYFTALPTLRWYVTEIQICDSIIERHYCGLRRLRKIKHSISPIDTRRSLSFVSSEIWSWFCVYLDVRMLFIVGTDTDGFTIPRF</sequence>
<dbReference type="Proteomes" id="UP001054837">
    <property type="component" value="Unassembled WGS sequence"/>
</dbReference>
<dbReference type="EMBL" id="BPLQ01008123">
    <property type="protein sequence ID" value="GIY35025.1"/>
    <property type="molecule type" value="Genomic_DNA"/>
</dbReference>
<organism evidence="1 2">
    <name type="scientific">Caerostris darwini</name>
    <dbReference type="NCBI Taxonomy" id="1538125"/>
    <lineage>
        <taxon>Eukaryota</taxon>
        <taxon>Metazoa</taxon>
        <taxon>Ecdysozoa</taxon>
        <taxon>Arthropoda</taxon>
        <taxon>Chelicerata</taxon>
        <taxon>Arachnida</taxon>
        <taxon>Araneae</taxon>
        <taxon>Araneomorphae</taxon>
        <taxon>Entelegynae</taxon>
        <taxon>Araneoidea</taxon>
        <taxon>Araneidae</taxon>
        <taxon>Caerostris</taxon>
    </lineage>
</organism>
<proteinExistence type="predicted"/>
<comment type="caution">
    <text evidence="1">The sequence shown here is derived from an EMBL/GenBank/DDBJ whole genome shotgun (WGS) entry which is preliminary data.</text>
</comment>
<name>A0AAV4SLR6_9ARAC</name>
<keyword evidence="2" id="KW-1185">Reference proteome</keyword>
<protein>
    <submittedName>
        <fullName evidence="1">Uncharacterized protein</fullName>
    </submittedName>
</protein>